<evidence type="ECO:0000313" key="2">
    <source>
        <dbReference type="Proteomes" id="UP001054945"/>
    </source>
</evidence>
<dbReference type="AlphaFoldDB" id="A0AAV4TZ27"/>
<name>A0AAV4TZ27_CAEEX</name>
<dbReference type="Proteomes" id="UP001054945">
    <property type="component" value="Unassembled WGS sequence"/>
</dbReference>
<proteinExistence type="predicted"/>
<reference evidence="1 2" key="1">
    <citation type="submission" date="2021-06" db="EMBL/GenBank/DDBJ databases">
        <title>Caerostris extrusa draft genome.</title>
        <authorList>
            <person name="Kono N."/>
            <person name="Arakawa K."/>
        </authorList>
    </citation>
    <scope>NUCLEOTIDE SEQUENCE [LARGE SCALE GENOMIC DNA]</scope>
</reference>
<keyword evidence="2" id="KW-1185">Reference proteome</keyword>
<sequence length="84" mass="9793">MINRRTLSLTLEENTLWKCFQMGFRFAASRTTGEVALRSQCVSPINRIEWDLVRILGKKIRFQLASNTYLEREGWGANGKNRIM</sequence>
<evidence type="ECO:0000313" key="1">
    <source>
        <dbReference type="EMBL" id="GIY50664.1"/>
    </source>
</evidence>
<organism evidence="1 2">
    <name type="scientific">Caerostris extrusa</name>
    <name type="common">Bark spider</name>
    <name type="synonym">Caerostris bankana</name>
    <dbReference type="NCBI Taxonomy" id="172846"/>
    <lineage>
        <taxon>Eukaryota</taxon>
        <taxon>Metazoa</taxon>
        <taxon>Ecdysozoa</taxon>
        <taxon>Arthropoda</taxon>
        <taxon>Chelicerata</taxon>
        <taxon>Arachnida</taxon>
        <taxon>Araneae</taxon>
        <taxon>Araneomorphae</taxon>
        <taxon>Entelegynae</taxon>
        <taxon>Araneoidea</taxon>
        <taxon>Araneidae</taxon>
        <taxon>Caerostris</taxon>
    </lineage>
</organism>
<protein>
    <submittedName>
        <fullName evidence="1">Uncharacterized protein</fullName>
    </submittedName>
</protein>
<gene>
    <name evidence="1" type="ORF">CEXT_175501</name>
</gene>
<comment type="caution">
    <text evidence="1">The sequence shown here is derived from an EMBL/GenBank/DDBJ whole genome shotgun (WGS) entry which is preliminary data.</text>
</comment>
<accession>A0AAV4TZ27</accession>
<dbReference type="EMBL" id="BPLR01012007">
    <property type="protein sequence ID" value="GIY50664.1"/>
    <property type="molecule type" value="Genomic_DNA"/>
</dbReference>